<proteinExistence type="inferred from homology"/>
<evidence type="ECO:0000256" key="2">
    <source>
        <dbReference type="SAM" id="MobiDB-lite"/>
    </source>
</evidence>
<comment type="caution">
    <text evidence="4">The sequence shown here is derived from an EMBL/GenBank/DDBJ whole genome shotgun (WGS) entry which is preliminary data.</text>
</comment>
<dbReference type="InterPro" id="IPR006047">
    <property type="entry name" value="GH13_cat_dom"/>
</dbReference>
<dbReference type="RefSeq" id="WP_338200074.1">
    <property type="nucleotide sequence ID" value="NZ_JAEKNR010000072.1"/>
</dbReference>
<dbReference type="PANTHER" id="PTHR10357:SF179">
    <property type="entry name" value="NEUTRAL AND BASIC AMINO ACID TRANSPORT PROTEIN RBAT"/>
    <property type="match status" value="1"/>
</dbReference>
<protein>
    <submittedName>
        <fullName evidence="4">Alpha-amylase</fullName>
    </submittedName>
</protein>
<accession>A0A934N8J3</accession>
<dbReference type="GO" id="GO:0004556">
    <property type="term" value="F:alpha-amylase activity"/>
    <property type="evidence" value="ECO:0007669"/>
    <property type="project" value="TreeGrafter"/>
</dbReference>
<sequence>MQRNQSWWPQSVIYQVYVRSFADSNGDGVGDLPGVIGKLDYLQWLGVDALWLSPINPSPNVDFGYDVSDYMDVDPSLGTLQDLDGLVAEAGKRGIQILLDIVPNHSSDKHPWFHDPEKRDWYVWADKTNNWTSAFGGPAWTFDEEVGKYYLHNFAPEQPDLNWWNQEVRDEFDRILRFWFDRGIAGFRIDVANGLIKDEQLRDNPPIEPGDPPRLRRFGQRPIYNRGRPEVHDVFTRWRQIAEEYDPPRLLIGETWVQEPAEWASFYGHEDDELQLPMNFMFAMEDFDPEDLRTVAEASLAELPADAVPVWHGSNHDVSRLATRWCDGDEDKVRLALTMLLTLPGVTILYQGDEIGLEDGPVPPEQVVDVSTRDPERTPMPWSTEPNGGFTTGDPWLPLGDYRRHNVAAEREDPGSVLNLTRGLVALKKRLRGTYQGLPSPKGSWRYSRGQAVVDLDFKTPRATVEERD</sequence>
<feature type="region of interest" description="Disordered" evidence="2">
    <location>
        <begin position="368"/>
        <end position="395"/>
    </location>
</feature>
<organism evidence="4 5">
    <name type="scientific">Candidatus Nephthysia bennettiae</name>
    <dbReference type="NCBI Taxonomy" id="3127016"/>
    <lineage>
        <taxon>Bacteria</taxon>
        <taxon>Bacillati</taxon>
        <taxon>Candidatus Dormiibacterota</taxon>
        <taxon>Candidatus Dormibacteria</taxon>
        <taxon>Candidatus Dormibacterales</taxon>
        <taxon>Candidatus Dormibacteraceae</taxon>
        <taxon>Candidatus Nephthysia</taxon>
    </lineage>
</organism>
<reference evidence="4" key="1">
    <citation type="submission" date="2020-10" db="EMBL/GenBank/DDBJ databases">
        <title>Ca. Dormibacterota MAGs.</title>
        <authorList>
            <person name="Montgomery K."/>
        </authorList>
    </citation>
    <scope>NUCLEOTIDE SEQUENCE [LARGE SCALE GENOMIC DNA]</scope>
    <source>
        <strain evidence="4">SC8812_S17_10</strain>
    </source>
</reference>
<comment type="similarity">
    <text evidence="1">Belongs to the glycosyl hydrolase 13 family.</text>
</comment>
<dbReference type="AlphaFoldDB" id="A0A934N8J3"/>
<dbReference type="InterPro" id="IPR045857">
    <property type="entry name" value="O16G_dom_2"/>
</dbReference>
<keyword evidence="5" id="KW-1185">Reference proteome</keyword>
<dbReference type="SUPFAM" id="SSF51445">
    <property type="entry name" value="(Trans)glycosidases"/>
    <property type="match status" value="1"/>
</dbReference>
<dbReference type="PANTHER" id="PTHR10357">
    <property type="entry name" value="ALPHA-AMYLASE FAMILY MEMBER"/>
    <property type="match status" value="1"/>
</dbReference>
<feature type="domain" description="Glycosyl hydrolase family 13 catalytic" evidence="3">
    <location>
        <begin position="15"/>
        <end position="377"/>
    </location>
</feature>
<dbReference type="Gene3D" id="3.90.400.10">
    <property type="entry name" value="Oligo-1,6-glucosidase, Domain 2"/>
    <property type="match status" value="1"/>
</dbReference>
<dbReference type="EMBL" id="JAEKNR010000072">
    <property type="protein sequence ID" value="MBJ7597664.1"/>
    <property type="molecule type" value="Genomic_DNA"/>
</dbReference>
<dbReference type="SMART" id="SM00642">
    <property type="entry name" value="Aamy"/>
    <property type="match status" value="1"/>
</dbReference>
<dbReference type="Proteomes" id="UP000612893">
    <property type="component" value="Unassembled WGS sequence"/>
</dbReference>
<evidence type="ECO:0000313" key="5">
    <source>
        <dbReference type="Proteomes" id="UP000612893"/>
    </source>
</evidence>
<evidence type="ECO:0000256" key="1">
    <source>
        <dbReference type="ARBA" id="ARBA00008061"/>
    </source>
</evidence>
<dbReference type="Pfam" id="PF00128">
    <property type="entry name" value="Alpha-amylase"/>
    <property type="match status" value="1"/>
</dbReference>
<dbReference type="Gene3D" id="3.20.20.80">
    <property type="entry name" value="Glycosidases"/>
    <property type="match status" value="1"/>
</dbReference>
<dbReference type="GO" id="GO:0009313">
    <property type="term" value="P:oligosaccharide catabolic process"/>
    <property type="evidence" value="ECO:0007669"/>
    <property type="project" value="TreeGrafter"/>
</dbReference>
<dbReference type="InterPro" id="IPR017853">
    <property type="entry name" value="GH"/>
</dbReference>
<evidence type="ECO:0000313" key="4">
    <source>
        <dbReference type="EMBL" id="MBJ7597664.1"/>
    </source>
</evidence>
<gene>
    <name evidence="4" type="ORF">JF922_06220</name>
</gene>
<name>A0A934N8J3_9BACT</name>
<evidence type="ECO:0000259" key="3">
    <source>
        <dbReference type="SMART" id="SM00642"/>
    </source>
</evidence>